<organism evidence="1">
    <name type="scientific">Pleurozia purpurea</name>
    <dbReference type="NCBI Taxonomy" id="280637"/>
    <lineage>
        <taxon>Eukaryota</taxon>
        <taxon>Viridiplantae</taxon>
        <taxon>Streptophyta</taxon>
        <taxon>Embryophyta</taxon>
        <taxon>Marchantiophyta</taxon>
        <taxon>Jungermanniopsida</taxon>
        <taxon>Metzgeriidae</taxon>
        <taxon>Pleuroziales</taxon>
        <taxon>Pleuroziaceae</taxon>
        <taxon>Pleurozia</taxon>
    </lineage>
</organism>
<accession>D0R049</accession>
<gene>
    <name evidence="1" type="ORF">PlpuMp50</name>
</gene>
<proteinExistence type="predicted"/>
<sequence>MIAYAMIAYAITFLSVEPGNETGLFIYIASVYYIKLRYKIINDNQLQFYRAYKDSWGAGGLNDANRTLENRSDLNGNRIPKRNMGSCGLANAAPKHAPETLPAAATGTGRLATIVAGGAVGIATTKMIADSNGEIQKSKMAALKEYQHNLANMALELGMNPSKHTRTSSHNLRTHGQSWILHARHVTELGQTGGASSYRTCRHPYRVSIRVKSLYCLKKLLTPERPLGQARHRRYSCWLRFL</sequence>
<name>D0R049_9MARC</name>
<dbReference type="RefSeq" id="YP_003276002.1">
    <property type="nucleotide sequence ID" value="NC_013444.1"/>
</dbReference>
<keyword evidence="1" id="KW-0496">Mitochondrion</keyword>
<evidence type="ECO:0000313" key="1">
    <source>
        <dbReference type="EMBL" id="ACR19386.1"/>
    </source>
</evidence>
<dbReference type="GeneID" id="8542307"/>
<dbReference type="AlphaFoldDB" id="D0R049"/>
<reference evidence="1" key="1">
    <citation type="journal article" date="2009" name="Curr. Genet.">
        <title>The complete mitochondrial genome sequence of the liverwort Pleurozia purpurea reveals extremely conservative mitochondrial genome evolution in liverworts.</title>
        <authorList>
            <person name="Wang B."/>
            <person name="Xue J."/>
            <person name="Li L."/>
            <person name="Liu Y."/>
            <person name="Qiu Y.L."/>
        </authorList>
    </citation>
    <scope>NUCLEOTIDE SEQUENCE</scope>
</reference>
<protein>
    <submittedName>
        <fullName evidence="1">Uncharacterized protein</fullName>
    </submittedName>
</protein>
<dbReference type="EMBL" id="FJ999996">
    <property type="protein sequence ID" value="ACR19386.1"/>
    <property type="molecule type" value="Genomic_DNA"/>
</dbReference>
<geneLocation type="mitochondrion" evidence="1"/>